<organism evidence="7 8">
    <name type="scientific">Alligator mississippiensis</name>
    <name type="common">American alligator</name>
    <dbReference type="NCBI Taxonomy" id="8496"/>
    <lineage>
        <taxon>Eukaryota</taxon>
        <taxon>Metazoa</taxon>
        <taxon>Chordata</taxon>
        <taxon>Craniata</taxon>
        <taxon>Vertebrata</taxon>
        <taxon>Euteleostomi</taxon>
        <taxon>Archelosauria</taxon>
        <taxon>Archosauria</taxon>
        <taxon>Crocodylia</taxon>
        <taxon>Alligatoridae</taxon>
        <taxon>Alligatorinae</taxon>
        <taxon>Alligator</taxon>
    </lineage>
</organism>
<dbReference type="InterPro" id="IPR016187">
    <property type="entry name" value="CTDL_fold"/>
</dbReference>
<evidence type="ECO:0000256" key="3">
    <source>
        <dbReference type="ARBA" id="ARBA00022729"/>
    </source>
</evidence>
<keyword evidence="3" id="KW-0732">Signal</keyword>
<protein>
    <submittedName>
        <fullName evidence="7">C-type lectin domain family 11 member A</fullName>
    </submittedName>
</protein>
<dbReference type="InterPro" id="IPR016186">
    <property type="entry name" value="C-type_lectin-like/link_sf"/>
</dbReference>
<sequence length="305" mass="34066">MLKHLQEVLQLPEVEGQGSPEVTLTELGPDGSKEGGHVEVEDGAQGREEKAAPMQPAMTTVPPQPEEEDGLSYIFLRLASLDTAVHRLNVQFHAMDVRMAQFSQGLTQLRTCLAEAQEVLSALNQTSTRNQHDIGRMEGCLRGRRTQTKCFLIFKEFEGYDQAHTLCQTRGGNLAMPADATELGVLRRYLYDAFQPSNWPCWVGIHDRRAEGLWLFENGQRVSVFDWYKDHLVSQPNGGMRENCISLSSDDGKWWDSDCAQPQEKYLWLLPLPSQPESLASGSQEAEHPLPLTPISSPPAPQLGQ</sequence>
<feature type="compositionally biased region" description="Basic and acidic residues" evidence="5">
    <location>
        <begin position="31"/>
        <end position="51"/>
    </location>
</feature>
<keyword evidence="8" id="KW-1185">Reference proteome</keyword>
<accession>A0A151NJZ9</accession>
<feature type="compositionally biased region" description="Pro residues" evidence="5">
    <location>
        <begin position="296"/>
        <end position="305"/>
    </location>
</feature>
<proteinExistence type="predicted"/>
<feature type="region of interest" description="Disordered" evidence="5">
    <location>
        <begin position="9"/>
        <end position="66"/>
    </location>
</feature>
<dbReference type="GO" id="GO:0001503">
    <property type="term" value="P:ossification"/>
    <property type="evidence" value="ECO:0007669"/>
    <property type="project" value="TreeGrafter"/>
</dbReference>
<comment type="caution">
    <text evidence="7">The sequence shown here is derived from an EMBL/GenBank/DDBJ whole genome shotgun (WGS) entry which is preliminary data.</text>
</comment>
<name>A0A151NJZ9_ALLMI</name>
<dbReference type="STRING" id="8496.A0A151NJZ9"/>
<dbReference type="SUPFAM" id="SSF56436">
    <property type="entry name" value="C-type lectin-like"/>
    <property type="match status" value="1"/>
</dbReference>
<dbReference type="Proteomes" id="UP000050525">
    <property type="component" value="Unassembled WGS sequence"/>
</dbReference>
<dbReference type="PANTHER" id="PTHR22799:SF1">
    <property type="entry name" value="C-TYPE LECTIN DOMAIN FAMILY 11 MEMBER A"/>
    <property type="match status" value="1"/>
</dbReference>
<keyword evidence="4" id="KW-0430">Lectin</keyword>
<dbReference type="Pfam" id="PF00059">
    <property type="entry name" value="Lectin_C"/>
    <property type="match status" value="1"/>
</dbReference>
<dbReference type="PANTHER" id="PTHR22799">
    <property type="entry name" value="TETRANECTIN-RELATED"/>
    <property type="match status" value="1"/>
</dbReference>
<keyword evidence="2" id="KW-0964">Secreted</keyword>
<gene>
    <name evidence="7" type="primary">CLEC11A</name>
    <name evidence="7" type="ORF">Y1Q_0005135</name>
</gene>
<dbReference type="GO" id="GO:0005615">
    <property type="term" value="C:extracellular space"/>
    <property type="evidence" value="ECO:0007669"/>
    <property type="project" value="TreeGrafter"/>
</dbReference>
<evidence type="ECO:0000313" key="8">
    <source>
        <dbReference type="Proteomes" id="UP000050525"/>
    </source>
</evidence>
<evidence type="ECO:0000256" key="5">
    <source>
        <dbReference type="SAM" id="MobiDB-lite"/>
    </source>
</evidence>
<dbReference type="PROSITE" id="PS50041">
    <property type="entry name" value="C_TYPE_LECTIN_2"/>
    <property type="match status" value="1"/>
</dbReference>
<reference evidence="7 8" key="1">
    <citation type="journal article" date="2012" name="Genome Biol.">
        <title>Sequencing three crocodilian genomes to illuminate the evolution of archosaurs and amniotes.</title>
        <authorList>
            <person name="St John J.A."/>
            <person name="Braun E.L."/>
            <person name="Isberg S.R."/>
            <person name="Miles L.G."/>
            <person name="Chong A.Y."/>
            <person name="Gongora J."/>
            <person name="Dalzell P."/>
            <person name="Moran C."/>
            <person name="Bed'hom B."/>
            <person name="Abzhanov A."/>
            <person name="Burgess S.C."/>
            <person name="Cooksey A.M."/>
            <person name="Castoe T.A."/>
            <person name="Crawford N.G."/>
            <person name="Densmore L.D."/>
            <person name="Drew J.C."/>
            <person name="Edwards S.V."/>
            <person name="Faircloth B.C."/>
            <person name="Fujita M.K."/>
            <person name="Greenwold M.J."/>
            <person name="Hoffmann F.G."/>
            <person name="Howard J.M."/>
            <person name="Iguchi T."/>
            <person name="Janes D.E."/>
            <person name="Khan S.Y."/>
            <person name="Kohno S."/>
            <person name="de Koning A.J."/>
            <person name="Lance S.L."/>
            <person name="McCarthy F.M."/>
            <person name="McCormack J.E."/>
            <person name="Merchant M.E."/>
            <person name="Peterson D.G."/>
            <person name="Pollock D.D."/>
            <person name="Pourmand N."/>
            <person name="Raney B.J."/>
            <person name="Roessler K.A."/>
            <person name="Sanford J.R."/>
            <person name="Sawyer R.H."/>
            <person name="Schmidt C.J."/>
            <person name="Triplett E.W."/>
            <person name="Tuberville T.D."/>
            <person name="Venegas-Anaya M."/>
            <person name="Howard J.T."/>
            <person name="Jarvis E.D."/>
            <person name="Guillette L.J.Jr."/>
            <person name="Glenn T.C."/>
            <person name="Green R.E."/>
            <person name="Ray D.A."/>
        </authorList>
    </citation>
    <scope>NUCLEOTIDE SEQUENCE [LARGE SCALE GENOMIC DNA]</scope>
    <source>
        <strain evidence="7">KSC_2009_1</strain>
    </source>
</reference>
<dbReference type="SMART" id="SM00034">
    <property type="entry name" value="CLECT"/>
    <property type="match status" value="1"/>
</dbReference>
<evidence type="ECO:0000256" key="4">
    <source>
        <dbReference type="ARBA" id="ARBA00022734"/>
    </source>
</evidence>
<dbReference type="GO" id="GO:0030246">
    <property type="term" value="F:carbohydrate binding"/>
    <property type="evidence" value="ECO:0007669"/>
    <property type="project" value="UniProtKB-KW"/>
</dbReference>
<dbReference type="InterPro" id="IPR001304">
    <property type="entry name" value="C-type_lectin-like"/>
</dbReference>
<dbReference type="eggNOG" id="KOG4297">
    <property type="taxonomic scope" value="Eukaryota"/>
</dbReference>
<evidence type="ECO:0000313" key="7">
    <source>
        <dbReference type="EMBL" id="KYO37117.1"/>
    </source>
</evidence>
<feature type="domain" description="C-type lectin" evidence="6">
    <location>
        <begin position="146"/>
        <end position="259"/>
    </location>
</feature>
<dbReference type="InterPro" id="IPR051663">
    <property type="entry name" value="CLec_Tetranectin-domain"/>
</dbReference>
<evidence type="ECO:0000259" key="6">
    <source>
        <dbReference type="PROSITE" id="PS50041"/>
    </source>
</evidence>
<dbReference type="Gene3D" id="3.10.100.10">
    <property type="entry name" value="Mannose-Binding Protein A, subunit A"/>
    <property type="match status" value="1"/>
</dbReference>
<evidence type="ECO:0000256" key="2">
    <source>
        <dbReference type="ARBA" id="ARBA00022525"/>
    </source>
</evidence>
<evidence type="ECO:0000256" key="1">
    <source>
        <dbReference type="ARBA" id="ARBA00004613"/>
    </source>
</evidence>
<comment type="subcellular location">
    <subcellularLocation>
        <location evidence="1">Secreted</location>
    </subcellularLocation>
</comment>
<dbReference type="EMBL" id="AKHW03002831">
    <property type="protein sequence ID" value="KYO37117.1"/>
    <property type="molecule type" value="Genomic_DNA"/>
</dbReference>
<dbReference type="AlphaFoldDB" id="A0A151NJZ9"/>
<feature type="region of interest" description="Disordered" evidence="5">
    <location>
        <begin position="276"/>
        <end position="305"/>
    </location>
</feature>
<dbReference type="GO" id="GO:0008083">
    <property type="term" value="F:growth factor activity"/>
    <property type="evidence" value="ECO:0007669"/>
    <property type="project" value="TreeGrafter"/>
</dbReference>